<dbReference type="Pfam" id="PF00134">
    <property type="entry name" value="Cyclin_N"/>
    <property type="match status" value="1"/>
</dbReference>
<gene>
    <name evidence="2" type="ORF">POM88_003428</name>
</gene>
<dbReference type="InterPro" id="IPR006671">
    <property type="entry name" value="Cyclin_N"/>
</dbReference>
<proteinExistence type="predicted"/>
<sequence>MNVVKQPAKIYNTKKGSSTNIVKAKQSAVVPKKNPAMPACDEILSRIVVPSGPCSMDLSLDQSDNLSVSMDESVSTCDSLKSPEVEYIDKSNVADIDSIERKTCDKLHISDHVETGNTCKRDILAEMEASDKIVDADDQFTDPQMCASMACDIYKHLRASEVKKRPSVDFMEKVQKNINISIRAILVDWLVQNIGLFQILCT</sequence>
<evidence type="ECO:0000259" key="1">
    <source>
        <dbReference type="Pfam" id="PF00134"/>
    </source>
</evidence>
<evidence type="ECO:0000313" key="3">
    <source>
        <dbReference type="Proteomes" id="UP001237642"/>
    </source>
</evidence>
<keyword evidence="3" id="KW-1185">Reference proteome</keyword>
<feature type="domain" description="Cyclin N-terminal" evidence="1">
    <location>
        <begin position="152"/>
        <end position="193"/>
    </location>
</feature>
<protein>
    <submittedName>
        <fullName evidence="2">Cyclin N-terminal domain-containing protein</fullName>
    </submittedName>
</protein>
<dbReference type="SUPFAM" id="SSF47954">
    <property type="entry name" value="Cyclin-like"/>
    <property type="match status" value="1"/>
</dbReference>
<organism evidence="2 3">
    <name type="scientific">Heracleum sosnowskyi</name>
    <dbReference type="NCBI Taxonomy" id="360622"/>
    <lineage>
        <taxon>Eukaryota</taxon>
        <taxon>Viridiplantae</taxon>
        <taxon>Streptophyta</taxon>
        <taxon>Embryophyta</taxon>
        <taxon>Tracheophyta</taxon>
        <taxon>Spermatophyta</taxon>
        <taxon>Magnoliopsida</taxon>
        <taxon>eudicotyledons</taxon>
        <taxon>Gunneridae</taxon>
        <taxon>Pentapetalae</taxon>
        <taxon>asterids</taxon>
        <taxon>campanulids</taxon>
        <taxon>Apiales</taxon>
        <taxon>Apiaceae</taxon>
        <taxon>Apioideae</taxon>
        <taxon>apioid superclade</taxon>
        <taxon>Tordylieae</taxon>
        <taxon>Tordyliinae</taxon>
        <taxon>Heracleum</taxon>
    </lineage>
</organism>
<comment type="caution">
    <text evidence="2">The sequence shown here is derived from an EMBL/GenBank/DDBJ whole genome shotgun (WGS) entry which is preliminary data.</text>
</comment>
<dbReference type="Proteomes" id="UP001237642">
    <property type="component" value="Unassembled WGS sequence"/>
</dbReference>
<accession>A0AAD8JHG5</accession>
<dbReference type="AlphaFoldDB" id="A0AAD8JHG5"/>
<dbReference type="EMBL" id="JAUIZM010000001">
    <property type="protein sequence ID" value="KAK1403823.1"/>
    <property type="molecule type" value="Genomic_DNA"/>
</dbReference>
<dbReference type="InterPro" id="IPR036915">
    <property type="entry name" value="Cyclin-like_sf"/>
</dbReference>
<reference evidence="2" key="1">
    <citation type="submission" date="2023-02" db="EMBL/GenBank/DDBJ databases">
        <title>Genome of toxic invasive species Heracleum sosnowskyi carries increased number of genes despite the absence of recent whole-genome duplications.</title>
        <authorList>
            <person name="Schelkunov M."/>
            <person name="Shtratnikova V."/>
            <person name="Makarenko M."/>
            <person name="Klepikova A."/>
            <person name="Omelchenko D."/>
            <person name="Novikova G."/>
            <person name="Obukhova E."/>
            <person name="Bogdanov V."/>
            <person name="Penin A."/>
            <person name="Logacheva M."/>
        </authorList>
    </citation>
    <scope>NUCLEOTIDE SEQUENCE</scope>
    <source>
        <strain evidence="2">Hsosn_3</strain>
        <tissue evidence="2">Leaf</tissue>
    </source>
</reference>
<reference evidence="2" key="2">
    <citation type="submission" date="2023-05" db="EMBL/GenBank/DDBJ databases">
        <authorList>
            <person name="Schelkunov M.I."/>
        </authorList>
    </citation>
    <scope>NUCLEOTIDE SEQUENCE</scope>
    <source>
        <strain evidence="2">Hsosn_3</strain>
        <tissue evidence="2">Leaf</tissue>
    </source>
</reference>
<evidence type="ECO:0000313" key="2">
    <source>
        <dbReference type="EMBL" id="KAK1403823.1"/>
    </source>
</evidence>
<name>A0AAD8JHG5_9APIA</name>